<dbReference type="InterPro" id="IPR008993">
    <property type="entry name" value="TIMP-like_OB-fold"/>
</dbReference>
<name>A0A5B7TWK5_9FLAO</name>
<accession>A0A5B7TWK5</accession>
<protein>
    <submittedName>
        <fullName evidence="1">Uncharacterized protein</fullName>
    </submittedName>
</protein>
<evidence type="ECO:0000313" key="1">
    <source>
        <dbReference type="EMBL" id="QCX39042.1"/>
    </source>
</evidence>
<proteinExistence type="predicted"/>
<dbReference type="OrthoDB" id="827860at2"/>
<sequence length="166" mass="18876">MKYKILILIILTLSIGIESYACNCGIPKSLELEQDYNYENSECIFVGEVLEVNKTENTFTIKVIESFNGNDNLNVYKGTYDEQCGPIIDTKGKWLIYANLNSDNILVVGSCGISRNFKNPEYNVTIEGLLIKEFKGTAEDQGKKFNDKGKKDLKVEIERLRVKKEE</sequence>
<gene>
    <name evidence="1" type="ORF">FF125_11575</name>
    <name evidence="2" type="ORF">FF125_16100</name>
</gene>
<dbReference type="RefSeq" id="WP_138949914.1">
    <property type="nucleotide sequence ID" value="NZ_CP040749.1"/>
</dbReference>
<dbReference type="Gene3D" id="2.40.50.120">
    <property type="match status" value="1"/>
</dbReference>
<dbReference type="EMBL" id="CP040749">
    <property type="protein sequence ID" value="QCX39885.1"/>
    <property type="molecule type" value="Genomic_DNA"/>
</dbReference>
<dbReference type="Proteomes" id="UP000306229">
    <property type="component" value="Chromosome"/>
</dbReference>
<dbReference type="KEGG" id="fbe:FF125_16100"/>
<dbReference type="KEGG" id="fbe:FF125_11575"/>
<dbReference type="EMBL" id="CP040749">
    <property type="protein sequence ID" value="QCX39042.1"/>
    <property type="molecule type" value="Genomic_DNA"/>
</dbReference>
<dbReference type="SUPFAM" id="SSF50242">
    <property type="entry name" value="TIMP-like"/>
    <property type="match status" value="1"/>
</dbReference>
<keyword evidence="3" id="KW-1185">Reference proteome</keyword>
<dbReference type="AlphaFoldDB" id="A0A5B7TWK5"/>
<evidence type="ECO:0000313" key="3">
    <source>
        <dbReference type="Proteomes" id="UP000306229"/>
    </source>
</evidence>
<reference evidence="1 3" key="1">
    <citation type="submission" date="2019-05" db="EMBL/GenBank/DDBJ databases">
        <title>Algicella ahnfeltiae gen. nov., sp. nov., a novel marine bacterium of the family Flavobacteriaceae isolated from a red alga.</title>
        <authorList>
            <person name="Nedashkovskaya O.I."/>
            <person name="Kukhlevskiy A.D."/>
            <person name="Kim S.-G."/>
            <person name="Zhukova N.V."/>
            <person name="Mikhailov V.V."/>
        </authorList>
    </citation>
    <scope>NUCLEOTIDE SEQUENCE [LARGE SCALE GENOMIC DNA]</scope>
    <source>
        <strain evidence="1 3">10Alg115</strain>
    </source>
</reference>
<evidence type="ECO:0000313" key="2">
    <source>
        <dbReference type="EMBL" id="QCX39885.1"/>
    </source>
</evidence>
<organism evidence="1 3">
    <name type="scientific">Aureibaculum algae</name>
    <dbReference type="NCBI Taxonomy" id="2584122"/>
    <lineage>
        <taxon>Bacteria</taxon>
        <taxon>Pseudomonadati</taxon>
        <taxon>Bacteroidota</taxon>
        <taxon>Flavobacteriia</taxon>
        <taxon>Flavobacteriales</taxon>
        <taxon>Flavobacteriaceae</taxon>
        <taxon>Aureibaculum</taxon>
    </lineage>
</organism>